<dbReference type="Ensembl" id="ENSBMST00010020808.1">
    <property type="protein sequence ID" value="ENSBMSP00010018831.1"/>
    <property type="gene ID" value="ENSBMSG00010013680.1"/>
</dbReference>
<proteinExistence type="predicted"/>
<accession>A0A8C0DC15</accession>
<dbReference type="OMA" id="LRWSWTQ"/>
<sequence>MAAQGEPQLQFKLTLFGDGGTGKTTFTLTWSSSPCLLSPRQRWSWTQRWQRSKSTI</sequence>
<dbReference type="GeneTree" id="ENSGT01000000215143"/>
<protein>
    <submittedName>
        <fullName evidence="1">Uncharacterized protein</fullName>
    </submittedName>
</protein>
<dbReference type="AlphaFoldDB" id="A0A8C0DC15"/>
<reference evidence="1" key="1">
    <citation type="submission" date="2023-09" db="UniProtKB">
        <authorList>
            <consortium name="Ensembl"/>
        </authorList>
    </citation>
    <scope>IDENTIFICATION</scope>
</reference>
<organism evidence="1">
    <name type="scientific">Balaenoptera musculus</name>
    <name type="common">Blue whale</name>
    <dbReference type="NCBI Taxonomy" id="9771"/>
    <lineage>
        <taxon>Eukaryota</taxon>
        <taxon>Metazoa</taxon>
        <taxon>Chordata</taxon>
        <taxon>Craniata</taxon>
        <taxon>Vertebrata</taxon>
        <taxon>Euteleostomi</taxon>
        <taxon>Mammalia</taxon>
        <taxon>Eutheria</taxon>
        <taxon>Laurasiatheria</taxon>
        <taxon>Artiodactyla</taxon>
        <taxon>Whippomorpha</taxon>
        <taxon>Cetacea</taxon>
        <taxon>Mysticeti</taxon>
        <taxon>Balaenopteridae</taxon>
        <taxon>Balaenoptera</taxon>
    </lineage>
</organism>
<name>A0A8C0DC15_BALMU</name>
<evidence type="ECO:0000313" key="1">
    <source>
        <dbReference type="Ensembl" id="ENSBMSP00010018831.1"/>
    </source>
</evidence>